<feature type="compositionally biased region" description="Low complexity" evidence="1">
    <location>
        <begin position="14"/>
        <end position="32"/>
    </location>
</feature>
<accession>A0ABD3MN73</accession>
<keyword evidence="3" id="KW-1185">Reference proteome</keyword>
<protein>
    <submittedName>
        <fullName evidence="2">Uncharacterized protein</fullName>
    </submittedName>
</protein>
<feature type="region of interest" description="Disordered" evidence="1">
    <location>
        <begin position="604"/>
        <end position="657"/>
    </location>
</feature>
<evidence type="ECO:0000256" key="1">
    <source>
        <dbReference type="SAM" id="MobiDB-lite"/>
    </source>
</evidence>
<comment type="caution">
    <text evidence="2">The sequence shown here is derived from an EMBL/GenBank/DDBJ whole genome shotgun (WGS) entry which is preliminary data.</text>
</comment>
<feature type="region of interest" description="Disordered" evidence="1">
    <location>
        <begin position="559"/>
        <end position="590"/>
    </location>
</feature>
<proteinExistence type="predicted"/>
<gene>
    <name evidence="2" type="ORF">ACHAWU_003802</name>
</gene>
<feature type="region of interest" description="Disordered" evidence="1">
    <location>
        <begin position="673"/>
        <end position="703"/>
    </location>
</feature>
<feature type="region of interest" description="Disordered" evidence="1">
    <location>
        <begin position="14"/>
        <end position="69"/>
    </location>
</feature>
<evidence type="ECO:0000313" key="2">
    <source>
        <dbReference type="EMBL" id="KAL3764942.1"/>
    </source>
</evidence>
<evidence type="ECO:0000313" key="3">
    <source>
        <dbReference type="Proteomes" id="UP001530293"/>
    </source>
</evidence>
<name>A0ABD3MN73_9STRA</name>
<feature type="compositionally biased region" description="Basic and acidic residues" evidence="1">
    <location>
        <begin position="145"/>
        <end position="159"/>
    </location>
</feature>
<feature type="region of interest" description="Disordered" evidence="1">
    <location>
        <begin position="1198"/>
        <end position="1222"/>
    </location>
</feature>
<organism evidence="2 3">
    <name type="scientific">Discostella pseudostelligera</name>
    <dbReference type="NCBI Taxonomy" id="259834"/>
    <lineage>
        <taxon>Eukaryota</taxon>
        <taxon>Sar</taxon>
        <taxon>Stramenopiles</taxon>
        <taxon>Ochrophyta</taxon>
        <taxon>Bacillariophyta</taxon>
        <taxon>Coscinodiscophyceae</taxon>
        <taxon>Thalassiosirophycidae</taxon>
        <taxon>Stephanodiscales</taxon>
        <taxon>Stephanodiscaceae</taxon>
        <taxon>Discostella</taxon>
    </lineage>
</organism>
<feature type="region of interest" description="Disordered" evidence="1">
    <location>
        <begin position="141"/>
        <end position="316"/>
    </location>
</feature>
<feature type="compositionally biased region" description="Polar residues" evidence="1">
    <location>
        <begin position="473"/>
        <end position="482"/>
    </location>
</feature>
<reference evidence="2 3" key="1">
    <citation type="submission" date="2024-10" db="EMBL/GenBank/DDBJ databases">
        <title>Updated reference genomes for cyclostephanoid diatoms.</title>
        <authorList>
            <person name="Roberts W.R."/>
            <person name="Alverson A.J."/>
        </authorList>
    </citation>
    <scope>NUCLEOTIDE SEQUENCE [LARGE SCALE GENOMIC DNA]</scope>
    <source>
        <strain evidence="2 3">AJA232-27</strain>
    </source>
</reference>
<feature type="compositionally biased region" description="Low complexity" evidence="1">
    <location>
        <begin position="264"/>
        <end position="286"/>
    </location>
</feature>
<feature type="compositionally biased region" description="Basic and acidic residues" evidence="1">
    <location>
        <begin position="288"/>
        <end position="301"/>
    </location>
</feature>
<feature type="compositionally biased region" description="Polar residues" evidence="1">
    <location>
        <begin position="512"/>
        <end position="531"/>
    </location>
</feature>
<dbReference type="EMBL" id="JALLBG020000100">
    <property type="protein sequence ID" value="KAL3764942.1"/>
    <property type="molecule type" value="Genomic_DNA"/>
</dbReference>
<dbReference type="Proteomes" id="UP001530293">
    <property type="component" value="Unassembled WGS sequence"/>
</dbReference>
<feature type="compositionally biased region" description="Polar residues" evidence="1">
    <location>
        <begin position="679"/>
        <end position="696"/>
    </location>
</feature>
<feature type="compositionally biased region" description="Polar residues" evidence="1">
    <location>
        <begin position="1200"/>
        <end position="1214"/>
    </location>
</feature>
<feature type="region of interest" description="Disordered" evidence="1">
    <location>
        <begin position="473"/>
        <end position="544"/>
    </location>
</feature>
<feature type="compositionally biased region" description="Pro residues" evidence="1">
    <location>
        <begin position="490"/>
        <end position="506"/>
    </location>
</feature>
<feature type="compositionally biased region" description="Polar residues" evidence="1">
    <location>
        <begin position="193"/>
        <end position="204"/>
    </location>
</feature>
<sequence>MVGFKTDGMTMTLSMSAPGSSSSSAAAAAAAAQRMVDEPAGCAAAEDTPTTNNLSASAPSSPLPPPPWQFRWKRPRWDRVELGMDAHNDVEQLDDCDDLMDIDDTESIDESWTPISNSSVVLTRKEAQTVIRELHRQKRLILHHSKSDSNRRSRGRSNDVFESPQIVAVGRKAVSSTPPPNPAPASPFASWWKSITSPGNNNDRSAQDDGDDDDYKITTTSSNKRVLEKPPIISITSPIYKPNNIGEDHDHDNADNLSPPPSPTSFSTFSLQPTPKKNNNNTSNTKVTHIDNDNEKKKDWGGNDGDEGEGSSPQIVSDASMASSLLWGEDMTLTTVSEDEAAVYRLHQQGCAGGGMSAPLYESGWGGDSLDITYGKGSTGGERYGASSAPAAAASNRKLSLQSTGARSHRHRQQSSSILLNEEWGGYDHVVLSVTIFSTTTATSSCSQMNITTMDERQRSGEVVVLEVLSTINPPLPTSTHGGKSIRPLSVPPPPPPPHPPSPMPPRGRGKYTSSTASDTVNTSESDSQGQRENDDDDDNTNGMHTRVLSRRVLWWPSSILSGSGNAKNRRRGANYDTDGSSSKSGEFPSFVSLGRTSIRKHVDELKAPSAAHVKRGRQKNNTDDEENGHDNHGCSKNVHSKQGTPKSDDDDDEDERAADALEAVRSMNFLLGGRGLGTSSTETQKQNIPISSATNRGRGIMNDMNEEHSKSLAAAEKKGKVTQPLSMCIVTNDGQVHFFYALRVLLSGISRKPMMNSNDGESMNNIDLSNSFAALLFGSKLFSKMNSNVLPLSHPHSSVQLSLIDSSTIEDDDTRGVNSNNPVSWRADYDTDFDMVTIEKDQNFNWSNLGQFDASIDPTSLHMCTLRRSNTLTGSCITSDTNNSYLAICGRGLRRIVHRFHHHHHQQRQHQQSSHVLGGFVTFVSLRHYTEARTIYLPFAPESVQPVYWSGMHFVALLGEKSSRKAPRGRRPFAMLIRVDCCQGGSNIARTMIPCKMPLSIDDLTRSSISHPARFQCLSIILPSVKESLGSLSDLFTVRELDDMVSKAVAISSIPSSPPEILMTFQTDSFLFVVNHTLLQSKGSNGAAKANSLSTTVHPGNRALLCGGSKDVFTPSVATLNNMSRGWSLVGTHGLNGKTYFICWDGASDDSQGPFIVPFLPLALSEHSLSFCLNSAVVPLMSYVKYAEKVVECSRHTVDNPSTTPARQNQNAVESDELSSRFAPENSISTTLKESIQLAANIEGGLDDIFIHALESISANCHQMLEANAKSMVGSRRNRSMSLRMSHYEKSNRLLRNCSSWTMLDDSKENRGIAPGQVIVATVRLGSRLQSLTLRTNIIANPISTPFQTVLSWLCKRHDYYTAASVALSLLDDAEAVYELGGIPKPLEESSYYHMGVLDGITPLPTDSSREDTSQTLVSLADMAVACLIKGGACMSSTLEGFLSRNKLYSAPRASIMLVGTLAAAVSKEPLSEVEQNNADNIVDMVSTASNPSEDVIWPLRCLMKLAVVRNCLPSAILMLNATLSNELRWRAPKSQGLASAPRPSLGLFMSLSGIILESTEKATRFFLSMMDEDSGLPYWYSIDDDTRLALILMSIRGKRVMLQEPEVRTWALDRLHDEIKRPTSDSAYFLNGSLLRKGILTEFVVGALCNAECYLSQGMDAIGLPKCKAMSRDEDVACYRLDMLRVRDLLVPNIGGLDYDLVIAALLILARRRCDFWREGSHISTRILLNTVCDLAGRKSDVEPNFIFDGATAMRQCALADNLQAAAFLVGGKKGLIIECMDLLVSNFDVSVQDAELLLCVNSLMELKKAVPLLYGEDSKQEADATIFVPSERHRHLLWLLQEHVLSIHTYGEFDAESQSSRSRGKVTPVFAGRICFRAWYCLTSPSALQSSALWLENWLRRRVDLASGESPKRLACAALARVLLWADESDDIDFTDNIEEEEEAEEEEQPLPLLATVIGLRRHFLAELAQACCGLLQSIPPHLVDELMSSCTAGGPNLISFESSLVVNTAQQ</sequence>